<accession>A0A0D2NE19</accession>
<feature type="compositionally biased region" description="Acidic residues" evidence="1">
    <location>
        <begin position="156"/>
        <end position="168"/>
    </location>
</feature>
<proteinExistence type="predicted"/>
<organism evidence="2 3">
    <name type="scientific">Hypholoma sublateritium (strain FD-334 SS-4)</name>
    <dbReference type="NCBI Taxonomy" id="945553"/>
    <lineage>
        <taxon>Eukaryota</taxon>
        <taxon>Fungi</taxon>
        <taxon>Dikarya</taxon>
        <taxon>Basidiomycota</taxon>
        <taxon>Agaricomycotina</taxon>
        <taxon>Agaricomycetes</taxon>
        <taxon>Agaricomycetidae</taxon>
        <taxon>Agaricales</taxon>
        <taxon>Agaricineae</taxon>
        <taxon>Strophariaceae</taxon>
        <taxon>Hypholoma</taxon>
    </lineage>
</organism>
<evidence type="ECO:0000256" key="1">
    <source>
        <dbReference type="SAM" id="MobiDB-lite"/>
    </source>
</evidence>
<dbReference type="Proteomes" id="UP000054270">
    <property type="component" value="Unassembled WGS sequence"/>
</dbReference>
<reference evidence="3" key="1">
    <citation type="submission" date="2014-04" db="EMBL/GenBank/DDBJ databases">
        <title>Evolutionary Origins and Diversification of the Mycorrhizal Mutualists.</title>
        <authorList>
            <consortium name="DOE Joint Genome Institute"/>
            <consortium name="Mycorrhizal Genomics Consortium"/>
            <person name="Kohler A."/>
            <person name="Kuo A."/>
            <person name="Nagy L.G."/>
            <person name="Floudas D."/>
            <person name="Copeland A."/>
            <person name="Barry K.W."/>
            <person name="Cichocki N."/>
            <person name="Veneault-Fourrey C."/>
            <person name="LaButti K."/>
            <person name="Lindquist E.A."/>
            <person name="Lipzen A."/>
            <person name="Lundell T."/>
            <person name="Morin E."/>
            <person name="Murat C."/>
            <person name="Riley R."/>
            <person name="Ohm R."/>
            <person name="Sun H."/>
            <person name="Tunlid A."/>
            <person name="Henrissat B."/>
            <person name="Grigoriev I.V."/>
            <person name="Hibbett D.S."/>
            <person name="Martin F."/>
        </authorList>
    </citation>
    <scope>NUCLEOTIDE SEQUENCE [LARGE SCALE GENOMIC DNA]</scope>
    <source>
        <strain evidence="3">FD-334 SS-4</strain>
    </source>
</reference>
<dbReference type="OrthoDB" id="3049502at2759"/>
<evidence type="ECO:0000313" key="3">
    <source>
        <dbReference type="Proteomes" id="UP000054270"/>
    </source>
</evidence>
<name>A0A0D2NE19_HYPSF</name>
<dbReference type="AlphaFoldDB" id="A0A0D2NE19"/>
<keyword evidence="3" id="KW-1185">Reference proteome</keyword>
<gene>
    <name evidence="2" type="ORF">HYPSUDRAFT_206337</name>
</gene>
<sequence length="582" mass="65404">MSLPPQIGTFRSGVNIQQALSAAFSPSLNPRGLEANFTPAWIATLGDAISFSHRLSVATEPYLSIPGQEMHRLQMATKHRQLLERRQELDHQIKREEEMAREPTQVPAKNIRKSIRVQQAMVVEKQARAAEMSIIDDVTNELQVKIYNLNKRNGPDESEGNGPDEPDYGDFSFETSTVADDDAQDSKPDVSIAHIVGGYIDEPTLEYVNETCPDIDHEDIQGLERALFRLQTQRRVRAGIKTVHRCAVLIGEFKSVIPSRSKIELLEAESTNMLVDMDLSKPEAEMNKLHEDWTHPSEIGISRAVDDLMYYLAAYFFVHPLSLETIALASSGPFWKWMTIFKSDTVEYDWLSKRPIATKENLQRKDAFEQRFFVSVTYLLASPESDEQINLMAREMARIASQCDKTLPILPTDLNFELIPDGPRASLAGIKTREGRLLFSSAAYSLVLAGPGLCPVSSCPVLPLIISHHRPRSPARTYRLSIYTGPTWTPMQSPSPPTPWPCFSLRKPLSMAYRPVHRTHIHLPPSSQPIVYYLTSTPSIAYDGTPQWTARIQICADTKTVSYTLRPTAHKSAVPPYTIPPL</sequence>
<protein>
    <submittedName>
        <fullName evidence="2">Uncharacterized protein</fullName>
    </submittedName>
</protein>
<dbReference type="EMBL" id="KN817606">
    <property type="protein sequence ID" value="KJA17289.1"/>
    <property type="molecule type" value="Genomic_DNA"/>
</dbReference>
<evidence type="ECO:0000313" key="2">
    <source>
        <dbReference type="EMBL" id="KJA17289.1"/>
    </source>
</evidence>
<feature type="region of interest" description="Disordered" evidence="1">
    <location>
        <begin position="151"/>
        <end position="174"/>
    </location>
</feature>